<sequence length="100" mass="10703">MTLAIAGARTTASTVSFDFPFLLGKDARELSAGTYSIFTHEDTYGGSFDPVYVAVEVELIVETNGVRTSRLVRPADLKIALERDAAASEKRASTVDGAMD</sequence>
<name>A0A7W6JVB7_9SPHN</name>
<evidence type="ECO:0000313" key="1">
    <source>
        <dbReference type="EMBL" id="MBB4099095.1"/>
    </source>
</evidence>
<gene>
    <name evidence="1" type="ORF">GGR46_002659</name>
</gene>
<reference evidence="1 2" key="1">
    <citation type="submission" date="2020-08" db="EMBL/GenBank/DDBJ databases">
        <title>Genomic Encyclopedia of Type Strains, Phase IV (KMG-IV): sequencing the most valuable type-strain genomes for metagenomic binning, comparative biology and taxonomic classification.</title>
        <authorList>
            <person name="Goeker M."/>
        </authorList>
    </citation>
    <scope>NUCLEOTIDE SEQUENCE [LARGE SCALE GENOMIC DNA]</scope>
    <source>
        <strain evidence="1 2">DSM 101806</strain>
    </source>
</reference>
<dbReference type="Proteomes" id="UP000557392">
    <property type="component" value="Unassembled WGS sequence"/>
</dbReference>
<comment type="caution">
    <text evidence="1">The sequence shown here is derived from an EMBL/GenBank/DDBJ whole genome shotgun (WGS) entry which is preliminary data.</text>
</comment>
<accession>A0A7W6JVB7</accession>
<protein>
    <submittedName>
        <fullName evidence="1">Uncharacterized protein</fullName>
    </submittedName>
</protein>
<evidence type="ECO:0000313" key="2">
    <source>
        <dbReference type="Proteomes" id="UP000557392"/>
    </source>
</evidence>
<dbReference type="EMBL" id="JACIEH010000002">
    <property type="protein sequence ID" value="MBB4099095.1"/>
    <property type="molecule type" value="Genomic_DNA"/>
</dbReference>
<organism evidence="1 2">
    <name type="scientific">Sphingomonas kyeonggiensis</name>
    <dbReference type="NCBI Taxonomy" id="1268553"/>
    <lineage>
        <taxon>Bacteria</taxon>
        <taxon>Pseudomonadati</taxon>
        <taxon>Pseudomonadota</taxon>
        <taxon>Alphaproteobacteria</taxon>
        <taxon>Sphingomonadales</taxon>
        <taxon>Sphingomonadaceae</taxon>
        <taxon>Sphingomonas</taxon>
    </lineage>
</organism>
<dbReference type="AlphaFoldDB" id="A0A7W6JVB7"/>
<keyword evidence="2" id="KW-1185">Reference proteome</keyword>
<proteinExistence type="predicted"/>
<dbReference type="RefSeq" id="WP_183998405.1">
    <property type="nucleotide sequence ID" value="NZ_JACIEH010000002.1"/>
</dbReference>